<keyword evidence="2" id="KW-1185">Reference proteome</keyword>
<accession>A0ACC2FX73</accession>
<name>A0ACC2FX73_DALPE</name>
<reference evidence="1" key="1">
    <citation type="submission" date="2021-05" db="EMBL/GenBank/DDBJ databases">
        <authorList>
            <person name="Pan Q."/>
            <person name="Jouanno E."/>
            <person name="Zahm M."/>
            <person name="Klopp C."/>
            <person name="Cabau C."/>
            <person name="Louis A."/>
            <person name="Berthelot C."/>
            <person name="Parey E."/>
            <person name="Roest Crollius H."/>
            <person name="Montfort J."/>
            <person name="Robinson-Rechavi M."/>
            <person name="Bouchez O."/>
            <person name="Lampietro C."/>
            <person name="Lopez Roques C."/>
            <person name="Donnadieu C."/>
            <person name="Postlethwait J."/>
            <person name="Bobe J."/>
            <person name="Dillon D."/>
            <person name="Chandos A."/>
            <person name="von Hippel F."/>
            <person name="Guiguen Y."/>
        </authorList>
    </citation>
    <scope>NUCLEOTIDE SEQUENCE</scope>
    <source>
        <strain evidence="1">YG-Jan2019</strain>
    </source>
</reference>
<organism evidence="1 2">
    <name type="scientific">Dallia pectoralis</name>
    <name type="common">Alaska blackfish</name>
    <dbReference type="NCBI Taxonomy" id="75939"/>
    <lineage>
        <taxon>Eukaryota</taxon>
        <taxon>Metazoa</taxon>
        <taxon>Chordata</taxon>
        <taxon>Craniata</taxon>
        <taxon>Vertebrata</taxon>
        <taxon>Euteleostomi</taxon>
        <taxon>Actinopterygii</taxon>
        <taxon>Neopterygii</taxon>
        <taxon>Teleostei</taxon>
        <taxon>Protacanthopterygii</taxon>
        <taxon>Esociformes</taxon>
        <taxon>Umbridae</taxon>
        <taxon>Dallia</taxon>
    </lineage>
</organism>
<gene>
    <name evidence="1" type="ORF">DPEC_G00231510</name>
</gene>
<sequence>MSPNDQQVALECIFLPVSGCSLKCSSASGERSASSGDVRFKTLVPRFTSGQSEKMAEVDESSKPMFAGLSDVSISADIPVEGEINVPVGTSSQDEEYSTLDEPVKDTILRDLTAVGKKFVHVMYPKKSSALLRDWDLWGPLLLCVTLALMLQGSSVDSKDGDGPQFAEVFVILWFGAVIITLNSKLLGGTISFFQSLCVLGYCIMPLTVAMIVCRLVLLGGSGKVSFIIRLIVVTASFGWSTFASTAFLADSQPINRKALVVLPSSSLPPSCTSILALVVTEQRCRIQALSSSWSSKNPELEAKEACNWLRAAGFPQYAHLYEEALFPLDISSVKKDHAFLDQDSLKSLCRRLLILNKSASMRLEVHFQCKQSEEEEDDLCAISDRWAFQRESKTWSRLRSLSPHISPSVEILSSTTLLPKKASASSESLLSDVSNLEVSSTHSNSILSDVSNLEVSSTHSNSILSDVSNLEVSSTHSNSSLSEEGPRGTTSSWGTTDTAEHHALISHRDSRGSSNLGSEGQPVPPKELATVPVGREKTKRCSKTFLRRIESFKRKDKQKEVTDGQALAFQLQLPVTAGSLHCTPNESLPGLKNNNMEKSSVNYSRKAHTICRSTARRSPVVDRAKAKNSCLYLEDYEMAGLKGPTQVRETSGYKNVVDRLVHLPIDHKLGTFPKSLSIESLCPTPTPHQLGLWQTDDVNVSLGSSHESEDFNVFPRMRNSCSSMGSIYDNVHEASGSTDELKEDVFEHLDDILQHVHGLQKNIDQWSKMVCQELGDRREREDEDTVQSKETAFCSRLHFEEHSISDVGTIASDYDSTGNSLNEVDDEEPRERRDSGVGASLTRPNRKLRWHSFQNSHRPSLTSASQEMNSQSAAQLNLLQKFSLLRLTAIMEKYCGANRHGWSWPIPKFMKKSKVSDYKDKRVFGVPPIINVRRSGQPLPQSIQQAMRYLRSQCLEKVGIFRKSGVKSRIQTLRELNENSPDHVSYEGQSAYDVADLLKQYFRDLPEPVLTTKLTETFLQIYQCVPKDIHLQAAQAAVILLPDENREVLQTLLYFLSDIASAEENQMTAGNLAVCLAPSILHLNISKKEGTSPRPLHRRGAGGKPHHKDLSENMAGTRGLSHMIVECKKLFQIPHEVMLRSRNSYVAADAQPLPLHGMGLNVKGEPVDYRAYLEDNVQALLRDATAKSKGWHRAHSPKNIELTYKKVSDGHPIRLWKVTAEIEAPPQTVLRRVMRERHLWDDDLLHSRVIEALENNTEVYHYVTDSMAPHPRRDFVVLRRWLCDLSSGLCLLVSSSVDHSNNHQEAGLRAVLLTSRVLIESSGIGRSRLTHYCRADLRGRSPEWYNKVFGYLCAVEVARIRDSFCVLTAVGTETKL</sequence>
<evidence type="ECO:0000313" key="1">
    <source>
        <dbReference type="EMBL" id="KAJ7995901.1"/>
    </source>
</evidence>
<dbReference type="Proteomes" id="UP001157502">
    <property type="component" value="Chromosome 20"/>
</dbReference>
<proteinExistence type="predicted"/>
<protein>
    <submittedName>
        <fullName evidence="1">Uncharacterized protein</fullName>
    </submittedName>
</protein>
<evidence type="ECO:0000313" key="2">
    <source>
        <dbReference type="Proteomes" id="UP001157502"/>
    </source>
</evidence>
<dbReference type="EMBL" id="CM055747">
    <property type="protein sequence ID" value="KAJ7995901.1"/>
    <property type="molecule type" value="Genomic_DNA"/>
</dbReference>
<comment type="caution">
    <text evidence="1">The sequence shown here is derived from an EMBL/GenBank/DDBJ whole genome shotgun (WGS) entry which is preliminary data.</text>
</comment>